<organism evidence="3 4">
    <name type="scientific">Zhenpiania hominis</name>
    <dbReference type="NCBI Taxonomy" id="2763644"/>
    <lineage>
        <taxon>Bacteria</taxon>
        <taxon>Bacillati</taxon>
        <taxon>Bacillota</taxon>
        <taxon>Clostridia</taxon>
        <taxon>Peptostreptococcales</taxon>
        <taxon>Anaerovoracaceae</taxon>
        <taxon>Zhenpiania</taxon>
    </lineage>
</organism>
<dbReference type="SUPFAM" id="SSF51430">
    <property type="entry name" value="NAD(P)-linked oxidoreductase"/>
    <property type="match status" value="1"/>
</dbReference>
<dbReference type="InterPro" id="IPR050523">
    <property type="entry name" value="AKR_Detox_Biosynth"/>
</dbReference>
<dbReference type="AlphaFoldDB" id="A0A923NHV5"/>
<dbReference type="CDD" id="cd19079">
    <property type="entry name" value="AKR_EcYajO-like"/>
    <property type="match status" value="1"/>
</dbReference>
<dbReference type="Gene3D" id="3.20.20.100">
    <property type="entry name" value="NADP-dependent oxidoreductase domain"/>
    <property type="match status" value="1"/>
</dbReference>
<dbReference type="FunFam" id="3.20.20.100:FF:000004">
    <property type="entry name" value="Oxidoreductase, aldo/keto reductase"/>
    <property type="match status" value="1"/>
</dbReference>
<dbReference type="PRINTS" id="PR00069">
    <property type="entry name" value="ALDKETRDTASE"/>
</dbReference>
<gene>
    <name evidence="3" type="ORF">H9L42_02595</name>
</gene>
<accession>A0A923NHV5</accession>
<evidence type="ECO:0000313" key="4">
    <source>
        <dbReference type="Proteomes" id="UP000602647"/>
    </source>
</evidence>
<comment type="caution">
    <text evidence="3">The sequence shown here is derived from an EMBL/GenBank/DDBJ whole genome shotgun (WGS) entry which is preliminary data.</text>
</comment>
<proteinExistence type="predicted"/>
<evidence type="ECO:0000259" key="2">
    <source>
        <dbReference type="Pfam" id="PF00248"/>
    </source>
</evidence>
<dbReference type="InterPro" id="IPR023210">
    <property type="entry name" value="NADP_OxRdtase_dom"/>
</dbReference>
<sequence>MKYTKLGNSELNVSRICMGCMGFGDASRGQHSWTIDEGHTREIVKRGLELGINFFDTAIGYQNGTSEQYLGRALADFAKREEVAVATKFLPRTNEEIEAGITGQQHIERMLDKSLENLGMDYVDLYIYHMWDYRTPVYDILEGLNNAVKAGKARYIGISNCFAWQLAKANALAEKEGFARFVSVQGHYNLIFREEEREMAPYCAEENIAMTPYSALAGGRLSKHPGETSKRLEEDSYAKLKYDSTAGQDRLIIERVAELAEKRGVTMTEISLAWLLTKVTAPIVGATKMRHVEGAARSTELVLDNSEIAYLEEPYVPHKLVGVMAQNTQAAAADTHVWSVGDQKR</sequence>
<dbReference type="Pfam" id="PF00248">
    <property type="entry name" value="Aldo_ket_red"/>
    <property type="match status" value="1"/>
</dbReference>
<dbReference type="PANTHER" id="PTHR43364:SF4">
    <property type="entry name" value="NAD(P)-LINKED OXIDOREDUCTASE SUPERFAMILY PROTEIN"/>
    <property type="match status" value="1"/>
</dbReference>
<dbReference type="GO" id="GO:0005829">
    <property type="term" value="C:cytosol"/>
    <property type="evidence" value="ECO:0007669"/>
    <property type="project" value="UniProtKB-ARBA"/>
</dbReference>
<evidence type="ECO:0000313" key="3">
    <source>
        <dbReference type="EMBL" id="MBC6678714.1"/>
    </source>
</evidence>
<protein>
    <submittedName>
        <fullName evidence="3">Aldo/keto reductase</fullName>
    </submittedName>
</protein>
<name>A0A923NHV5_9FIRM</name>
<keyword evidence="4" id="KW-1185">Reference proteome</keyword>
<dbReference type="Proteomes" id="UP000602647">
    <property type="component" value="Unassembled WGS sequence"/>
</dbReference>
<feature type="domain" description="NADP-dependent oxidoreductase" evidence="2">
    <location>
        <begin position="16"/>
        <end position="313"/>
    </location>
</feature>
<dbReference type="GO" id="GO:0016491">
    <property type="term" value="F:oxidoreductase activity"/>
    <property type="evidence" value="ECO:0007669"/>
    <property type="project" value="UniProtKB-KW"/>
</dbReference>
<dbReference type="InterPro" id="IPR020471">
    <property type="entry name" value="AKR"/>
</dbReference>
<evidence type="ECO:0000256" key="1">
    <source>
        <dbReference type="ARBA" id="ARBA00023002"/>
    </source>
</evidence>
<dbReference type="PANTHER" id="PTHR43364">
    <property type="entry name" value="NADH-SPECIFIC METHYLGLYOXAL REDUCTASE-RELATED"/>
    <property type="match status" value="1"/>
</dbReference>
<dbReference type="EMBL" id="JACRYT010000001">
    <property type="protein sequence ID" value="MBC6678714.1"/>
    <property type="molecule type" value="Genomic_DNA"/>
</dbReference>
<keyword evidence="1" id="KW-0560">Oxidoreductase</keyword>
<dbReference type="InterPro" id="IPR036812">
    <property type="entry name" value="NAD(P)_OxRdtase_dom_sf"/>
</dbReference>
<reference evidence="3" key="1">
    <citation type="submission" date="2020-08" db="EMBL/GenBank/DDBJ databases">
        <title>Genome public.</title>
        <authorList>
            <person name="Liu C."/>
            <person name="Sun Q."/>
        </authorList>
    </citation>
    <scope>NUCLEOTIDE SEQUENCE</scope>
    <source>
        <strain evidence="3">BX12</strain>
    </source>
</reference>
<dbReference type="RefSeq" id="WP_187301869.1">
    <property type="nucleotide sequence ID" value="NZ_CBCTON010000002.1"/>
</dbReference>